<dbReference type="GO" id="GO:0006979">
    <property type="term" value="P:response to oxidative stress"/>
    <property type="evidence" value="ECO:0007669"/>
    <property type="project" value="TreeGrafter"/>
</dbReference>
<evidence type="ECO:0000256" key="9">
    <source>
        <dbReference type="ARBA" id="ARBA00047572"/>
    </source>
</evidence>
<evidence type="ECO:0000256" key="8">
    <source>
        <dbReference type="ARBA" id="ARBA00032077"/>
    </source>
</evidence>
<gene>
    <name evidence="12" type="ORF">A2151_00255</name>
</gene>
<dbReference type="GO" id="GO:0033554">
    <property type="term" value="P:cellular response to stress"/>
    <property type="evidence" value="ECO:0007669"/>
    <property type="project" value="TreeGrafter"/>
</dbReference>
<accession>A0A1F6TUP7</accession>
<proteinExistence type="predicted"/>
<evidence type="ECO:0000256" key="4">
    <source>
        <dbReference type="ARBA" id="ARBA00022559"/>
    </source>
</evidence>
<evidence type="ECO:0000256" key="10">
    <source>
        <dbReference type="PIRSR" id="PIRSR000239-1"/>
    </source>
</evidence>
<dbReference type="EC" id="1.11.1.26" evidence="2"/>
<keyword evidence="5" id="KW-0049">Antioxidant</keyword>
<evidence type="ECO:0000256" key="1">
    <source>
        <dbReference type="ARBA" id="ARBA00011654"/>
    </source>
</evidence>
<name>A0A1F6TUP7_9PROT</name>
<dbReference type="PANTHER" id="PTHR10681">
    <property type="entry name" value="THIOREDOXIN PEROXIDASE"/>
    <property type="match status" value="1"/>
</dbReference>
<organism evidence="12 13">
    <name type="scientific">Candidatus Muproteobacteria bacterium RBG_16_65_34</name>
    <dbReference type="NCBI Taxonomy" id="1817760"/>
    <lineage>
        <taxon>Bacteria</taxon>
        <taxon>Pseudomonadati</taxon>
        <taxon>Pseudomonadota</taxon>
        <taxon>Candidatus Muproteobacteria</taxon>
    </lineage>
</organism>
<dbReference type="EMBL" id="MFSU01000019">
    <property type="protein sequence ID" value="OGI48769.1"/>
    <property type="molecule type" value="Genomic_DNA"/>
</dbReference>
<dbReference type="Pfam" id="PF00578">
    <property type="entry name" value="AhpC-TSA"/>
    <property type="match status" value="1"/>
</dbReference>
<dbReference type="GO" id="GO:0008379">
    <property type="term" value="F:thioredoxin peroxidase activity"/>
    <property type="evidence" value="ECO:0007669"/>
    <property type="project" value="TreeGrafter"/>
</dbReference>
<dbReference type="Proteomes" id="UP000178885">
    <property type="component" value="Unassembled WGS sequence"/>
</dbReference>
<dbReference type="PROSITE" id="PS51352">
    <property type="entry name" value="THIOREDOXIN_2"/>
    <property type="match status" value="1"/>
</dbReference>
<protein>
    <recommendedName>
        <fullName evidence="3">Alkyl hydroperoxide reductase C</fullName>
        <ecNumber evidence="2">1.11.1.26</ecNumber>
    </recommendedName>
    <alternativeName>
        <fullName evidence="8">Peroxiredoxin</fullName>
    </alternativeName>
</protein>
<comment type="caution">
    <text evidence="12">The sequence shown here is derived from an EMBL/GenBank/DDBJ whole genome shotgun (WGS) entry which is preliminary data.</text>
</comment>
<dbReference type="InterPro" id="IPR050217">
    <property type="entry name" value="Peroxiredoxin"/>
</dbReference>
<dbReference type="GO" id="GO:0005829">
    <property type="term" value="C:cytosol"/>
    <property type="evidence" value="ECO:0007669"/>
    <property type="project" value="TreeGrafter"/>
</dbReference>
<dbReference type="GO" id="GO:0042744">
    <property type="term" value="P:hydrogen peroxide catabolic process"/>
    <property type="evidence" value="ECO:0007669"/>
    <property type="project" value="TreeGrafter"/>
</dbReference>
<keyword evidence="6" id="KW-0560">Oxidoreductase</keyword>
<comment type="catalytic activity">
    <reaction evidence="9">
        <text>a hydroperoxide + NADH + H(+) = an alcohol + NAD(+) + H2O</text>
        <dbReference type="Rhea" id="RHEA:62628"/>
        <dbReference type="ChEBI" id="CHEBI:15377"/>
        <dbReference type="ChEBI" id="CHEBI:15378"/>
        <dbReference type="ChEBI" id="CHEBI:30879"/>
        <dbReference type="ChEBI" id="CHEBI:35924"/>
        <dbReference type="ChEBI" id="CHEBI:57540"/>
        <dbReference type="ChEBI" id="CHEBI:57945"/>
        <dbReference type="EC" id="1.11.1.26"/>
    </reaction>
</comment>
<dbReference type="PANTHER" id="PTHR10681:SF121">
    <property type="entry name" value="ALKYL HYDROPEROXIDE REDUCTASE C"/>
    <property type="match status" value="1"/>
</dbReference>
<evidence type="ECO:0000256" key="7">
    <source>
        <dbReference type="ARBA" id="ARBA00023284"/>
    </source>
</evidence>
<dbReference type="GO" id="GO:0045454">
    <property type="term" value="P:cell redox homeostasis"/>
    <property type="evidence" value="ECO:0007669"/>
    <property type="project" value="TreeGrafter"/>
</dbReference>
<comment type="subunit">
    <text evidence="1">Homodimer; disulfide-linked, upon oxidation. 5 homodimers assemble to form a ring-like decamer.</text>
</comment>
<dbReference type="InterPro" id="IPR000866">
    <property type="entry name" value="AhpC/TSA"/>
</dbReference>
<dbReference type="SUPFAM" id="SSF52833">
    <property type="entry name" value="Thioredoxin-like"/>
    <property type="match status" value="1"/>
</dbReference>
<dbReference type="AlphaFoldDB" id="A0A1F6TUP7"/>
<dbReference type="PIRSF" id="PIRSF000239">
    <property type="entry name" value="AHPC"/>
    <property type="match status" value="1"/>
</dbReference>
<evidence type="ECO:0000313" key="13">
    <source>
        <dbReference type="Proteomes" id="UP000178885"/>
    </source>
</evidence>
<dbReference type="GO" id="GO:0102039">
    <property type="term" value="F:NADH-dependent peroxiredoxin activity"/>
    <property type="evidence" value="ECO:0007669"/>
    <property type="project" value="UniProtKB-EC"/>
</dbReference>
<evidence type="ECO:0000256" key="6">
    <source>
        <dbReference type="ARBA" id="ARBA00023002"/>
    </source>
</evidence>
<dbReference type="InterPro" id="IPR036249">
    <property type="entry name" value="Thioredoxin-like_sf"/>
</dbReference>
<keyword evidence="7" id="KW-0676">Redox-active center</keyword>
<dbReference type="Gene3D" id="3.40.30.10">
    <property type="entry name" value="Glutaredoxin"/>
    <property type="match status" value="1"/>
</dbReference>
<evidence type="ECO:0000256" key="5">
    <source>
        <dbReference type="ARBA" id="ARBA00022862"/>
    </source>
</evidence>
<dbReference type="STRING" id="1817760.A2151_00255"/>
<dbReference type="CDD" id="cd03015">
    <property type="entry name" value="PRX_Typ2cys"/>
    <property type="match status" value="1"/>
</dbReference>
<keyword evidence="4 12" id="KW-0575">Peroxidase</keyword>
<feature type="active site" description="Cysteine sulfenic acid (-SOH) intermediate; for peroxidase activity" evidence="10">
    <location>
        <position position="47"/>
    </location>
</feature>
<evidence type="ECO:0000313" key="12">
    <source>
        <dbReference type="EMBL" id="OGI48769.1"/>
    </source>
</evidence>
<evidence type="ECO:0000256" key="3">
    <source>
        <dbReference type="ARBA" id="ARBA00017462"/>
    </source>
</evidence>
<reference evidence="12 13" key="1">
    <citation type="journal article" date="2016" name="Nat. Commun.">
        <title>Thousands of microbial genomes shed light on interconnected biogeochemical processes in an aquifer system.</title>
        <authorList>
            <person name="Anantharaman K."/>
            <person name="Brown C.T."/>
            <person name="Hug L.A."/>
            <person name="Sharon I."/>
            <person name="Castelle C.J."/>
            <person name="Probst A.J."/>
            <person name="Thomas B.C."/>
            <person name="Singh A."/>
            <person name="Wilkins M.J."/>
            <person name="Karaoz U."/>
            <person name="Brodie E.L."/>
            <person name="Williams K.H."/>
            <person name="Hubbard S.S."/>
            <person name="Banfield J.F."/>
        </authorList>
    </citation>
    <scope>NUCLEOTIDE SEQUENCE [LARGE SCALE GENOMIC DNA]</scope>
</reference>
<sequence>MLSIADPAPEFSLPGTFRDAVQPYTLRAARGRWLVLFFYPADFTFVCPTEVSGFSRLAPEFRAEDAQIYGVSVDPVESHRAWAKELGGIDYPLLGDADKTVSRAYHVLHPRDEVAIRATFLIDPQGLIQYSAACNMNVGRSVEETLRVLKALRTGRLCPADWRPGDPTGDLSGKY</sequence>
<evidence type="ECO:0000256" key="2">
    <source>
        <dbReference type="ARBA" id="ARBA00013021"/>
    </source>
</evidence>
<dbReference type="InterPro" id="IPR013766">
    <property type="entry name" value="Thioredoxin_domain"/>
</dbReference>
<dbReference type="InterPro" id="IPR024706">
    <property type="entry name" value="Peroxiredoxin_AhpC-typ"/>
</dbReference>
<evidence type="ECO:0000259" key="11">
    <source>
        <dbReference type="PROSITE" id="PS51352"/>
    </source>
</evidence>
<feature type="domain" description="Thioredoxin" evidence="11">
    <location>
        <begin position="2"/>
        <end position="154"/>
    </location>
</feature>